<gene>
    <name evidence="1" type="ORF">RF11_10657</name>
</gene>
<dbReference type="EMBL" id="JWZT01001424">
    <property type="protein sequence ID" value="KII72069.1"/>
    <property type="molecule type" value="Genomic_DNA"/>
</dbReference>
<organism evidence="1 2">
    <name type="scientific">Thelohanellus kitauei</name>
    <name type="common">Myxosporean</name>
    <dbReference type="NCBI Taxonomy" id="669202"/>
    <lineage>
        <taxon>Eukaryota</taxon>
        <taxon>Metazoa</taxon>
        <taxon>Cnidaria</taxon>
        <taxon>Myxozoa</taxon>
        <taxon>Myxosporea</taxon>
        <taxon>Bivalvulida</taxon>
        <taxon>Platysporina</taxon>
        <taxon>Myxobolidae</taxon>
        <taxon>Thelohanellus</taxon>
    </lineage>
</organism>
<sequence length="107" mass="12514">MSEVESENDKLNKYRRFLALIIVAFHDSRYSDGDFAGHYRRLRDEYSNNNINRQLGDISSYSLLHSFHFSNGLYNASFPALARLLLLIFDLKYIYGDTNSQLNMFGF</sequence>
<comment type="caution">
    <text evidence="1">The sequence shown here is derived from an EMBL/GenBank/DDBJ whole genome shotgun (WGS) entry which is preliminary data.</text>
</comment>
<evidence type="ECO:0000313" key="1">
    <source>
        <dbReference type="EMBL" id="KII72069.1"/>
    </source>
</evidence>
<dbReference type="Proteomes" id="UP000031668">
    <property type="component" value="Unassembled WGS sequence"/>
</dbReference>
<name>A0A0C2J2H8_THEKT</name>
<dbReference type="AlphaFoldDB" id="A0A0C2J2H8"/>
<proteinExistence type="predicted"/>
<evidence type="ECO:0000313" key="2">
    <source>
        <dbReference type="Proteomes" id="UP000031668"/>
    </source>
</evidence>
<reference evidence="1 2" key="1">
    <citation type="journal article" date="2014" name="Genome Biol. Evol.">
        <title>The genome of the myxosporean Thelohanellus kitauei shows adaptations to nutrient acquisition within its fish host.</title>
        <authorList>
            <person name="Yang Y."/>
            <person name="Xiong J."/>
            <person name="Zhou Z."/>
            <person name="Huo F."/>
            <person name="Miao W."/>
            <person name="Ran C."/>
            <person name="Liu Y."/>
            <person name="Zhang J."/>
            <person name="Feng J."/>
            <person name="Wang M."/>
            <person name="Wang M."/>
            <person name="Wang L."/>
            <person name="Yao B."/>
        </authorList>
    </citation>
    <scope>NUCLEOTIDE SEQUENCE [LARGE SCALE GENOMIC DNA]</scope>
    <source>
        <strain evidence="1">Wuqing</strain>
    </source>
</reference>
<protein>
    <submittedName>
        <fullName evidence="1">Uncharacterized protein</fullName>
    </submittedName>
</protein>
<keyword evidence="2" id="KW-1185">Reference proteome</keyword>
<accession>A0A0C2J2H8</accession>